<dbReference type="InterPro" id="IPR050583">
    <property type="entry name" value="Mycobacterial_A85_antigen"/>
</dbReference>
<reference evidence="1 3" key="1">
    <citation type="submission" date="2019-12" db="EMBL/GenBank/DDBJ databases">
        <title>Whole genome shotgun sequence of Streptomyces caniferus NBRC 15389.</title>
        <authorList>
            <person name="Ichikawa N."/>
            <person name="Kimura A."/>
            <person name="Kitahashi Y."/>
            <person name="Komaki H."/>
            <person name="Tamura T."/>
        </authorList>
    </citation>
    <scope>NUCLEOTIDE SEQUENCE [LARGE SCALE GENOMIC DNA]</scope>
    <source>
        <strain evidence="1 3">NBRC 15389</strain>
    </source>
</reference>
<dbReference type="Gene3D" id="3.40.50.1820">
    <property type="entry name" value="alpha/beta hydrolase"/>
    <property type="match status" value="1"/>
</dbReference>
<gene>
    <name evidence="2" type="ORF">OG727_00635</name>
    <name evidence="1" type="ORF">Scani_19060</name>
</gene>
<dbReference type="OrthoDB" id="4527292at2"/>
<dbReference type="PANTHER" id="PTHR48098:SF1">
    <property type="entry name" value="DIACYLGLYCEROL ACYLTRANSFERASE_MYCOLYLTRANSFERASE AG85A"/>
    <property type="match status" value="1"/>
</dbReference>
<organism evidence="1 3">
    <name type="scientific">Streptomyces caniferus</name>
    <dbReference type="NCBI Taxonomy" id="285557"/>
    <lineage>
        <taxon>Bacteria</taxon>
        <taxon>Bacillati</taxon>
        <taxon>Actinomycetota</taxon>
        <taxon>Actinomycetes</taxon>
        <taxon>Kitasatosporales</taxon>
        <taxon>Streptomycetaceae</taxon>
        <taxon>Streptomyces</taxon>
    </lineage>
</organism>
<evidence type="ECO:0000313" key="4">
    <source>
        <dbReference type="Proteomes" id="UP001432292"/>
    </source>
</evidence>
<protein>
    <submittedName>
        <fullName evidence="2">Esterase family protein</fullName>
    </submittedName>
</protein>
<dbReference type="Proteomes" id="UP001432292">
    <property type="component" value="Chromosome"/>
</dbReference>
<name>A0A640S3H2_9ACTN</name>
<keyword evidence="4" id="KW-1185">Reference proteome</keyword>
<proteinExistence type="predicted"/>
<dbReference type="EMBL" id="CP108473">
    <property type="protein sequence ID" value="WUS20924.1"/>
    <property type="molecule type" value="Genomic_DNA"/>
</dbReference>
<reference evidence="2" key="2">
    <citation type="submission" date="2022-10" db="EMBL/GenBank/DDBJ databases">
        <title>The complete genomes of actinobacterial strains from the NBC collection.</title>
        <authorList>
            <person name="Joergensen T.S."/>
            <person name="Alvarez Arevalo M."/>
            <person name="Sterndorff E.B."/>
            <person name="Faurdal D."/>
            <person name="Vuksanovic O."/>
            <person name="Mourched A.-S."/>
            <person name="Charusanti P."/>
            <person name="Shaw S."/>
            <person name="Blin K."/>
            <person name="Weber T."/>
        </authorList>
    </citation>
    <scope>NUCLEOTIDE SEQUENCE</scope>
    <source>
        <strain evidence="2">NBC_01256</strain>
    </source>
</reference>
<dbReference type="RefSeq" id="WP_159472148.1">
    <property type="nucleotide sequence ID" value="NZ_BAAATH010000004.1"/>
</dbReference>
<dbReference type="PANTHER" id="PTHR48098">
    <property type="entry name" value="ENTEROCHELIN ESTERASE-RELATED"/>
    <property type="match status" value="1"/>
</dbReference>
<accession>A0A640S3H2</accession>
<dbReference type="Pfam" id="PF00756">
    <property type="entry name" value="Esterase"/>
    <property type="match status" value="1"/>
</dbReference>
<dbReference type="GO" id="GO:0016747">
    <property type="term" value="F:acyltransferase activity, transferring groups other than amino-acyl groups"/>
    <property type="evidence" value="ECO:0007669"/>
    <property type="project" value="TreeGrafter"/>
</dbReference>
<evidence type="ECO:0000313" key="1">
    <source>
        <dbReference type="EMBL" id="GFE05638.1"/>
    </source>
</evidence>
<dbReference type="Proteomes" id="UP000435837">
    <property type="component" value="Unassembled WGS sequence"/>
</dbReference>
<evidence type="ECO:0000313" key="2">
    <source>
        <dbReference type="EMBL" id="WUS20924.1"/>
    </source>
</evidence>
<evidence type="ECO:0000313" key="3">
    <source>
        <dbReference type="Proteomes" id="UP000435837"/>
    </source>
</evidence>
<dbReference type="AlphaFoldDB" id="A0A640S3H2"/>
<sequence length="265" mass="29466">MPARVLTPRWPSTALGRDKRVNVLLPGRYAEDGPGHPVLYLLHGYGGGKNTWLEHTGLLAALEDSRLIVVLPESGRRWFVNDHAGLRYEDYLVQDLVPAVDAHYNTLAGRSGRAIGGFSMGGATALFLALRHRGLFAAVASHAGAFEAPRRIGDPYAEHRLDPGFVMPTVDAHERVWGPPGSPTRRRYDPYRLIGADSPLPPPALHLDIGTGDHDRMIRMNRRVRDALRGRGWPVDYHEREGGHDWEFVSRALPSSLEFVSRRLA</sequence>
<dbReference type="InterPro" id="IPR000801">
    <property type="entry name" value="Esterase-like"/>
</dbReference>
<dbReference type="GeneID" id="96640641"/>
<dbReference type="EMBL" id="BLIN01000003">
    <property type="protein sequence ID" value="GFE05638.1"/>
    <property type="molecule type" value="Genomic_DNA"/>
</dbReference>
<dbReference type="SUPFAM" id="SSF53474">
    <property type="entry name" value="alpha/beta-Hydrolases"/>
    <property type="match status" value="1"/>
</dbReference>
<dbReference type="InterPro" id="IPR029058">
    <property type="entry name" value="AB_hydrolase_fold"/>
</dbReference>